<dbReference type="SUPFAM" id="SSF50494">
    <property type="entry name" value="Trypsin-like serine proteases"/>
    <property type="match status" value="1"/>
</dbReference>
<organism evidence="2 3">
    <name type="scientific">Azospirillum cavernae</name>
    <dbReference type="NCBI Taxonomy" id="2320860"/>
    <lineage>
        <taxon>Bacteria</taxon>
        <taxon>Pseudomonadati</taxon>
        <taxon>Pseudomonadota</taxon>
        <taxon>Alphaproteobacteria</taxon>
        <taxon>Rhodospirillales</taxon>
        <taxon>Azospirillaceae</taxon>
        <taxon>Azospirillum</taxon>
    </lineage>
</organism>
<dbReference type="EMBL" id="QYUL01000004">
    <property type="protein sequence ID" value="RJF78212.1"/>
    <property type="molecule type" value="Genomic_DNA"/>
</dbReference>
<dbReference type="Pfam" id="PF13365">
    <property type="entry name" value="Trypsin_2"/>
    <property type="match status" value="1"/>
</dbReference>
<keyword evidence="3" id="KW-1185">Reference proteome</keyword>
<dbReference type="Proteomes" id="UP000283458">
    <property type="component" value="Unassembled WGS sequence"/>
</dbReference>
<reference evidence="2 3" key="1">
    <citation type="submission" date="2018-09" db="EMBL/GenBank/DDBJ databases">
        <authorList>
            <person name="Zhu H."/>
        </authorList>
    </citation>
    <scope>NUCLEOTIDE SEQUENCE [LARGE SCALE GENOMIC DNA]</scope>
    <source>
        <strain evidence="2 3">K2W22B-5</strain>
    </source>
</reference>
<proteinExistence type="predicted"/>
<protein>
    <recommendedName>
        <fullName evidence="1">Tudor domain-containing protein</fullName>
    </recommendedName>
</protein>
<dbReference type="InterPro" id="IPR008395">
    <property type="entry name" value="Agenet-like_dom"/>
</dbReference>
<gene>
    <name evidence="2" type="ORF">D3877_24150</name>
</gene>
<feature type="domain" description="Tudor" evidence="1">
    <location>
        <begin position="341"/>
        <end position="400"/>
    </location>
</feature>
<feature type="domain" description="Tudor" evidence="1">
    <location>
        <begin position="405"/>
        <end position="456"/>
    </location>
</feature>
<evidence type="ECO:0000313" key="2">
    <source>
        <dbReference type="EMBL" id="RJF78212.1"/>
    </source>
</evidence>
<dbReference type="Pfam" id="PF05641">
    <property type="entry name" value="Agenet"/>
    <property type="match status" value="1"/>
</dbReference>
<dbReference type="SMART" id="SM00333">
    <property type="entry name" value="TUDOR"/>
    <property type="match status" value="2"/>
</dbReference>
<dbReference type="Gene3D" id="2.40.10.10">
    <property type="entry name" value="Trypsin-like serine proteases"/>
    <property type="match status" value="1"/>
</dbReference>
<evidence type="ECO:0000313" key="3">
    <source>
        <dbReference type="Proteomes" id="UP000283458"/>
    </source>
</evidence>
<dbReference type="InterPro" id="IPR009003">
    <property type="entry name" value="Peptidase_S1_PA"/>
</dbReference>
<dbReference type="AlphaFoldDB" id="A0A418VPM3"/>
<dbReference type="InterPro" id="IPR043504">
    <property type="entry name" value="Peptidase_S1_PA_chymotrypsin"/>
</dbReference>
<dbReference type="CDD" id="cd04508">
    <property type="entry name" value="Tudor_SF"/>
    <property type="match status" value="1"/>
</dbReference>
<dbReference type="InterPro" id="IPR002999">
    <property type="entry name" value="Tudor"/>
</dbReference>
<evidence type="ECO:0000259" key="1">
    <source>
        <dbReference type="SMART" id="SM00333"/>
    </source>
</evidence>
<name>A0A418VPM3_9PROT</name>
<accession>A0A418VPM3</accession>
<comment type="caution">
    <text evidence="2">The sequence shown here is derived from an EMBL/GenBank/DDBJ whole genome shotgun (WGS) entry which is preliminary data.</text>
</comment>
<sequence length="457" mass="49170">MEDWFMMMWLGRLILVVGLIVPQAAPAVVILDSVWREEGGARGRETAGFGAHIRLAQEPQFRPVLSLSLDGGTSWGDGSGTWIGNDASHAYILTSAHNFDDSELSEARFRTDDGTVLRGERLWIHPDYDADDDWSGRDAAIVRLSRPITNLGPPPVLYSGNAEQGRIITFVGYGTRGIASVGEDESYNAGLDKAAAQGRVDDVEPLRRPTDDQDAGNSLAVFLSREDGRIENPLGGPRRPASRLAGLLGGGDSGGSAWMQDGDGWVIVGINTAGDGKAGYGDFSWFVRTTGIRSWIRSVFPGVAFTSGGGARPTTVPATFEPAPLTAAPAPVATPLPTSTSALCTPRARVFALSDEAWYPARARNPGKGGTCRVHFEDFDDEEDEFVEPDDLLAWNAEGPGRAVASCKVGLAVVAEDNGVWYPATIKRSKGDSCVVEYDDEDFDTETLPLEQIRRLR</sequence>